<evidence type="ECO:0000256" key="6">
    <source>
        <dbReference type="ARBA" id="ARBA00022603"/>
    </source>
</evidence>
<evidence type="ECO:0000256" key="10">
    <source>
        <dbReference type="ARBA" id="ARBA00022723"/>
    </source>
</evidence>
<organism evidence="15 16">
    <name type="scientific">Fannyhessea vaginae DSM 15829</name>
    <dbReference type="NCBI Taxonomy" id="525256"/>
    <lineage>
        <taxon>Bacteria</taxon>
        <taxon>Bacillati</taxon>
        <taxon>Actinomycetota</taxon>
        <taxon>Coriobacteriia</taxon>
        <taxon>Coriobacteriales</taxon>
        <taxon>Atopobiaceae</taxon>
        <taxon>Fannyhessea</taxon>
    </lineage>
</organism>
<dbReference type="Gene3D" id="1.10.150.530">
    <property type="match status" value="1"/>
</dbReference>
<dbReference type="NCBIfam" id="TIGR00048">
    <property type="entry name" value="rRNA_mod_RlmN"/>
    <property type="match status" value="1"/>
</dbReference>
<dbReference type="GeneID" id="93210909"/>
<dbReference type="SUPFAM" id="SSF102114">
    <property type="entry name" value="Radical SAM enzymes"/>
    <property type="match status" value="1"/>
</dbReference>
<dbReference type="InterPro" id="IPR004383">
    <property type="entry name" value="rRNA_lsu_MTrfase_RlmN/Cfr"/>
</dbReference>
<dbReference type="eggNOG" id="COG0820">
    <property type="taxonomic scope" value="Bacteria"/>
</dbReference>
<dbReference type="Pfam" id="PF21016">
    <property type="entry name" value="RlmN_N"/>
    <property type="match status" value="1"/>
</dbReference>
<dbReference type="InterPro" id="IPR013785">
    <property type="entry name" value="Aldolase_TIM"/>
</dbReference>
<evidence type="ECO:0000256" key="12">
    <source>
        <dbReference type="ARBA" id="ARBA00023014"/>
    </source>
</evidence>
<dbReference type="PANTHER" id="PTHR30544">
    <property type="entry name" value="23S RRNA METHYLTRANSFERASE"/>
    <property type="match status" value="1"/>
</dbReference>
<dbReference type="PANTHER" id="PTHR30544:SF5">
    <property type="entry name" value="RADICAL SAM CORE DOMAIN-CONTAINING PROTEIN"/>
    <property type="match status" value="1"/>
</dbReference>
<accession>F1T5S5</accession>
<dbReference type="Pfam" id="PF04055">
    <property type="entry name" value="Radical_SAM"/>
    <property type="match status" value="1"/>
</dbReference>
<dbReference type="InterPro" id="IPR040072">
    <property type="entry name" value="Methyltransferase_A"/>
</dbReference>
<keyword evidence="10" id="KW-0479">Metal-binding</keyword>
<dbReference type="EMBL" id="ACGK02000001">
    <property type="protein sequence ID" value="EGF23209.1"/>
    <property type="molecule type" value="Genomic_DNA"/>
</dbReference>
<keyword evidence="6 15" id="KW-0489">Methyltransferase</keyword>
<dbReference type="Proteomes" id="UP000005947">
    <property type="component" value="Unassembled WGS sequence"/>
</dbReference>
<keyword evidence="7 15" id="KW-0808">Transferase</keyword>
<reference evidence="15 16" key="1">
    <citation type="submission" date="2011-02" db="EMBL/GenBank/DDBJ databases">
        <authorList>
            <person name="Muzny D."/>
            <person name="Qin X."/>
            <person name="Buhay C."/>
            <person name="Dugan-Rocha S."/>
            <person name="Ding Y."/>
            <person name="Chen G."/>
            <person name="Hawes A."/>
            <person name="Holder M."/>
            <person name="Jhangiani S."/>
            <person name="Johnson A."/>
            <person name="Khan Z."/>
            <person name="Li Z."/>
            <person name="Liu W."/>
            <person name="Liu X."/>
            <person name="Perez L."/>
            <person name="Shen H."/>
            <person name="Wang Q."/>
            <person name="Watt J."/>
            <person name="Xi L."/>
            <person name="Xin Y."/>
            <person name="Zhou J."/>
            <person name="Deng J."/>
            <person name="Jiang H."/>
            <person name="Liu Y."/>
            <person name="Qu J."/>
            <person name="Song X.-Z."/>
            <person name="Zhang L."/>
            <person name="Villasana D."/>
            <person name="Johnson A."/>
            <person name="Liu J."/>
            <person name="Liyanage D."/>
            <person name="Lorensuhewa L."/>
            <person name="Robinson T."/>
            <person name="Song A."/>
            <person name="Song B.-B."/>
            <person name="Dinh H."/>
            <person name="Thornton R."/>
            <person name="Coyle M."/>
            <person name="Francisco L."/>
            <person name="Jackson L."/>
            <person name="Javaid M."/>
            <person name="Korchina V."/>
            <person name="Kovar C."/>
            <person name="Mata R."/>
            <person name="Mathew T."/>
            <person name="Ngo R."/>
            <person name="Nguyen L."/>
            <person name="Nguyen N."/>
            <person name="Okwuonu G."/>
            <person name="Ongeri F."/>
            <person name="Pham C."/>
            <person name="Simmons D."/>
            <person name="Wilczek-Boney K."/>
            <person name="Hale W."/>
            <person name="Jakkamsetti A."/>
            <person name="Pham P."/>
            <person name="Ruth R."/>
            <person name="San Lucas F."/>
            <person name="Warren J."/>
            <person name="Zhang J."/>
            <person name="Zhao Z."/>
            <person name="Zhou C."/>
            <person name="Zhu D."/>
            <person name="Lee S."/>
            <person name="Bess C."/>
            <person name="Blankenburg K."/>
            <person name="Forbes L."/>
            <person name="Fu Q."/>
            <person name="Gubbala S."/>
            <person name="Hirani K."/>
            <person name="Jayaseelan J.C."/>
            <person name="Lara F."/>
            <person name="Munidasa M."/>
            <person name="Palculict T."/>
            <person name="Patil S."/>
            <person name="Pu L.-L."/>
            <person name="Saada N."/>
            <person name="Tang L."/>
            <person name="Weissenberger G."/>
            <person name="Zhu Y."/>
            <person name="Hemphill L."/>
            <person name="Shang Y."/>
            <person name="Youmans B."/>
            <person name="Ayvaz T."/>
            <person name="Ross M."/>
            <person name="Santibanez J."/>
            <person name="Aqrawi P."/>
            <person name="Gross S."/>
            <person name="Joshi V."/>
            <person name="Fowler G."/>
            <person name="Nazareth L."/>
            <person name="Reid J."/>
            <person name="Worley K."/>
            <person name="Petrosino J."/>
            <person name="Highlander S."/>
            <person name="Gibbs R."/>
        </authorList>
    </citation>
    <scope>NUCLEOTIDE SEQUENCE [LARGE SCALE GENOMIC DNA]</scope>
    <source>
        <strain evidence="15 16">DSM 15829</strain>
    </source>
</reference>
<evidence type="ECO:0000256" key="11">
    <source>
        <dbReference type="ARBA" id="ARBA00023004"/>
    </source>
</evidence>
<dbReference type="GO" id="GO:0070475">
    <property type="term" value="P:rRNA base methylation"/>
    <property type="evidence" value="ECO:0007669"/>
    <property type="project" value="InterPro"/>
</dbReference>
<dbReference type="PIRSF" id="PIRSF006004">
    <property type="entry name" value="CHP00048"/>
    <property type="match status" value="1"/>
</dbReference>
<feature type="compositionally biased region" description="Basic and acidic residues" evidence="13">
    <location>
        <begin position="1"/>
        <end position="12"/>
    </location>
</feature>
<evidence type="ECO:0000256" key="8">
    <source>
        <dbReference type="ARBA" id="ARBA00022691"/>
    </source>
</evidence>
<dbReference type="EC" id="2.1.1.-" evidence="15"/>
<dbReference type="InterPro" id="IPR007197">
    <property type="entry name" value="rSAM"/>
</dbReference>
<evidence type="ECO:0000256" key="5">
    <source>
        <dbReference type="ARBA" id="ARBA00022552"/>
    </source>
</evidence>
<keyword evidence="11" id="KW-0408">Iron</keyword>
<feature type="region of interest" description="Disordered" evidence="13">
    <location>
        <begin position="1"/>
        <end position="51"/>
    </location>
</feature>
<keyword evidence="3" id="KW-0004">4Fe-4S</keyword>
<evidence type="ECO:0000256" key="1">
    <source>
        <dbReference type="ARBA" id="ARBA00001966"/>
    </source>
</evidence>
<evidence type="ECO:0000256" key="13">
    <source>
        <dbReference type="SAM" id="MobiDB-lite"/>
    </source>
</evidence>
<dbReference type="SFLD" id="SFLDS00029">
    <property type="entry name" value="Radical_SAM"/>
    <property type="match status" value="1"/>
</dbReference>
<dbReference type="InterPro" id="IPR048641">
    <property type="entry name" value="RlmN_N"/>
</dbReference>
<evidence type="ECO:0000259" key="14">
    <source>
        <dbReference type="PROSITE" id="PS51918"/>
    </source>
</evidence>
<dbReference type="InterPro" id="IPR027492">
    <property type="entry name" value="RNA_MTrfase_RlmN"/>
</dbReference>
<keyword evidence="9" id="KW-0819">tRNA processing</keyword>
<keyword evidence="5" id="KW-0698">rRNA processing</keyword>
<dbReference type="GO" id="GO:0046872">
    <property type="term" value="F:metal ion binding"/>
    <property type="evidence" value="ECO:0007669"/>
    <property type="project" value="UniProtKB-KW"/>
</dbReference>
<evidence type="ECO:0000313" key="16">
    <source>
        <dbReference type="Proteomes" id="UP000005947"/>
    </source>
</evidence>
<evidence type="ECO:0000256" key="2">
    <source>
        <dbReference type="ARBA" id="ARBA00004496"/>
    </source>
</evidence>
<dbReference type="GO" id="GO:0005737">
    <property type="term" value="C:cytoplasm"/>
    <property type="evidence" value="ECO:0007669"/>
    <property type="project" value="UniProtKB-SubCell"/>
</dbReference>
<keyword evidence="8" id="KW-0949">S-adenosyl-L-methionine</keyword>
<name>F1T5S5_9ACTN</name>
<gene>
    <name evidence="15" type="primary">rlmN</name>
    <name evidence="15" type="ORF">HMPREF0091_10156</name>
</gene>
<keyword evidence="4" id="KW-0963">Cytoplasm</keyword>
<comment type="cofactor">
    <cofactor evidence="1">
        <name>[4Fe-4S] cluster</name>
        <dbReference type="ChEBI" id="CHEBI:49883"/>
    </cofactor>
</comment>
<keyword evidence="16" id="KW-1185">Reference proteome</keyword>
<evidence type="ECO:0000256" key="7">
    <source>
        <dbReference type="ARBA" id="ARBA00022679"/>
    </source>
</evidence>
<evidence type="ECO:0000256" key="9">
    <source>
        <dbReference type="ARBA" id="ARBA00022694"/>
    </source>
</evidence>
<dbReference type="AlphaFoldDB" id="F1T5S5"/>
<dbReference type="PROSITE" id="PS51918">
    <property type="entry name" value="RADICAL_SAM"/>
    <property type="match status" value="1"/>
</dbReference>
<dbReference type="Gene3D" id="3.20.20.70">
    <property type="entry name" value="Aldolase class I"/>
    <property type="match status" value="1"/>
</dbReference>
<evidence type="ECO:0000256" key="3">
    <source>
        <dbReference type="ARBA" id="ARBA00022485"/>
    </source>
</evidence>
<feature type="domain" description="Radical SAM core" evidence="14">
    <location>
        <begin position="168"/>
        <end position="398"/>
    </location>
</feature>
<evidence type="ECO:0000256" key="4">
    <source>
        <dbReference type="ARBA" id="ARBA00022490"/>
    </source>
</evidence>
<dbReference type="GO" id="GO:0008173">
    <property type="term" value="F:RNA methyltransferase activity"/>
    <property type="evidence" value="ECO:0007669"/>
    <property type="project" value="InterPro"/>
</dbReference>
<dbReference type="GO" id="GO:0051539">
    <property type="term" value="F:4 iron, 4 sulfur cluster binding"/>
    <property type="evidence" value="ECO:0007669"/>
    <property type="project" value="UniProtKB-KW"/>
</dbReference>
<dbReference type="SFLD" id="SFLDG01062">
    <property type="entry name" value="methyltransferase_(Class_A)"/>
    <property type="match status" value="1"/>
</dbReference>
<dbReference type="OrthoDB" id="9793973at2"/>
<keyword evidence="12" id="KW-0411">Iron-sulfur</keyword>
<sequence length="416" mass="46110">MNNQDSKTKVDRTAIANEVHALYKETQKDPQQLTSSEGDEDGSNIHTSTRQPSCSCINAAHTAALCKQEASQKVEIRSLNHDQLTYELTSMGEPAFRVKQIEAWLWQKNARSFDDMTNLSKKLRARLKEKFALYSPALVSKQVSQDGSRKYLLRFQDGVMAECVGMPTKNKLAICVSTQAGCAIGCVFCATGKAGLTRSLTGYEIYEQALFIQDDFQMRVASAVLMGQGEPLTNYNASIFALKMMNSAIGLGVGARHLTISTCGILPNIIKFSHEKEQFTLAVSLHSAVQSTRDYLMPGVKRFNLQHLHDTMNLYVEATGRRPTYEYALIKGVNDTDEELAALCDFCAGTLAHVNLIQLNKIDDSPFLPTSEKRAEHFVKTLKRFGVEATIRHSRGADIDAACGQLKQKVVGKKRV</sequence>
<dbReference type="GO" id="GO:0030488">
    <property type="term" value="P:tRNA methylation"/>
    <property type="evidence" value="ECO:0007669"/>
    <property type="project" value="InterPro"/>
</dbReference>
<comment type="subcellular location">
    <subcellularLocation>
        <location evidence="2">Cytoplasm</location>
    </subcellularLocation>
</comment>
<dbReference type="SFLD" id="SFLDF00275">
    <property type="entry name" value="adenosine_C2_methyltransferase"/>
    <property type="match status" value="1"/>
</dbReference>
<evidence type="ECO:0000313" key="15">
    <source>
        <dbReference type="EMBL" id="EGF23209.1"/>
    </source>
</evidence>
<comment type="caution">
    <text evidence="15">The sequence shown here is derived from an EMBL/GenBank/DDBJ whole genome shotgun (WGS) entry which is preliminary data.</text>
</comment>
<dbReference type="RefSeq" id="WP_006302266.1">
    <property type="nucleotide sequence ID" value="NZ_ACGK02000001.1"/>
</dbReference>
<proteinExistence type="predicted"/>
<protein>
    <submittedName>
        <fullName evidence="15">23S rRNA m2A2503 methyltransferase</fullName>
        <ecNumber evidence="15">2.1.1.-</ecNumber>
    </submittedName>
</protein>
<dbReference type="InterPro" id="IPR058240">
    <property type="entry name" value="rSAM_sf"/>
</dbReference>